<keyword evidence="2" id="KW-1133">Transmembrane helix</keyword>
<feature type="compositionally biased region" description="Basic and acidic residues" evidence="1">
    <location>
        <begin position="107"/>
        <end position="116"/>
    </location>
</feature>
<proteinExistence type="predicted"/>
<keyword evidence="4" id="KW-1185">Reference proteome</keyword>
<keyword evidence="2" id="KW-0472">Membrane</keyword>
<evidence type="ECO:0000313" key="3">
    <source>
        <dbReference type="EMBL" id="KAL3728133.1"/>
    </source>
</evidence>
<evidence type="ECO:0000256" key="2">
    <source>
        <dbReference type="SAM" id="Phobius"/>
    </source>
</evidence>
<organism evidence="3 4">
    <name type="scientific">Eucalyptus globulus</name>
    <name type="common">Tasmanian blue gum</name>
    <dbReference type="NCBI Taxonomy" id="34317"/>
    <lineage>
        <taxon>Eukaryota</taxon>
        <taxon>Viridiplantae</taxon>
        <taxon>Streptophyta</taxon>
        <taxon>Embryophyta</taxon>
        <taxon>Tracheophyta</taxon>
        <taxon>Spermatophyta</taxon>
        <taxon>Magnoliopsida</taxon>
        <taxon>eudicotyledons</taxon>
        <taxon>Gunneridae</taxon>
        <taxon>Pentapetalae</taxon>
        <taxon>rosids</taxon>
        <taxon>malvids</taxon>
        <taxon>Myrtales</taxon>
        <taxon>Myrtaceae</taxon>
        <taxon>Myrtoideae</taxon>
        <taxon>Eucalypteae</taxon>
        <taxon>Eucalyptus</taxon>
    </lineage>
</organism>
<feature type="region of interest" description="Disordered" evidence="1">
    <location>
        <begin position="102"/>
        <end position="122"/>
    </location>
</feature>
<gene>
    <name evidence="3" type="ORF">ACJRO7_032825</name>
</gene>
<keyword evidence="2" id="KW-0812">Transmembrane</keyword>
<sequence length="191" mass="21651">MVKQFMVMDAWMREAEEASELLEELESKVRNKNPQEMCRLSNATKSKLLELGTKLDRLESLLHNPPSKPVLTDEDLGWRWKMLLDIQLRTREVAVSLLMPASPSRPGDLHSADSKETSQSTSLYNQDEMAASFSKDDPEMLRPLLSDNASQIHKQDSFTAKSWLWKACWIICSILGATALLLTLFVICAII</sequence>
<dbReference type="EMBL" id="JBJKBG010000008">
    <property type="protein sequence ID" value="KAL3728133.1"/>
    <property type="molecule type" value="Genomic_DNA"/>
</dbReference>
<evidence type="ECO:0000313" key="4">
    <source>
        <dbReference type="Proteomes" id="UP001634007"/>
    </source>
</evidence>
<dbReference type="Proteomes" id="UP001634007">
    <property type="component" value="Unassembled WGS sequence"/>
</dbReference>
<name>A0ABD3JMG2_EUCGL</name>
<evidence type="ECO:0000256" key="1">
    <source>
        <dbReference type="SAM" id="MobiDB-lite"/>
    </source>
</evidence>
<accession>A0ABD3JMG2</accession>
<protein>
    <submittedName>
        <fullName evidence="3">Uncharacterized protein</fullName>
    </submittedName>
</protein>
<feature type="transmembrane region" description="Helical" evidence="2">
    <location>
        <begin position="163"/>
        <end position="190"/>
    </location>
</feature>
<dbReference type="AlphaFoldDB" id="A0ABD3JMG2"/>
<reference evidence="3 4" key="1">
    <citation type="submission" date="2024-11" db="EMBL/GenBank/DDBJ databases">
        <title>Chromosome-level genome assembly of Eucalyptus globulus Labill. provides insights into its genome evolution.</title>
        <authorList>
            <person name="Li X."/>
        </authorList>
    </citation>
    <scope>NUCLEOTIDE SEQUENCE [LARGE SCALE GENOMIC DNA]</scope>
    <source>
        <strain evidence="3">CL2024</strain>
        <tissue evidence="3">Fresh tender leaves</tissue>
    </source>
</reference>
<comment type="caution">
    <text evidence="3">The sequence shown here is derived from an EMBL/GenBank/DDBJ whole genome shotgun (WGS) entry which is preliminary data.</text>
</comment>